<organism evidence="2 3">
    <name type="scientific">Halogeometricum borinquense</name>
    <dbReference type="NCBI Taxonomy" id="60847"/>
    <lineage>
        <taxon>Archaea</taxon>
        <taxon>Methanobacteriati</taxon>
        <taxon>Methanobacteriota</taxon>
        <taxon>Stenosarchaea group</taxon>
        <taxon>Halobacteria</taxon>
        <taxon>Halobacteriales</taxon>
        <taxon>Haloferacaceae</taxon>
        <taxon>Halogeometricum</taxon>
    </lineage>
</organism>
<dbReference type="RefSeq" id="WP_163486957.1">
    <property type="nucleotide sequence ID" value="NZ_CP048739.1"/>
</dbReference>
<dbReference type="Proteomes" id="UP000465846">
    <property type="component" value="Chromosome"/>
</dbReference>
<reference evidence="2 3" key="1">
    <citation type="submission" date="2020-02" db="EMBL/GenBank/DDBJ databases">
        <title>Whole genome sequence of Halogeometricum borinquense strain wsp4.</title>
        <authorList>
            <person name="Verma D.K."/>
            <person name="Gopal K."/>
            <person name="Prasad E.S."/>
        </authorList>
    </citation>
    <scope>NUCLEOTIDE SEQUENCE [LARGE SCALE GENOMIC DNA]</scope>
    <source>
        <strain evidence="3">wsp4</strain>
    </source>
</reference>
<gene>
    <name evidence="2" type="ORF">G3I44_13230</name>
</gene>
<dbReference type="EMBL" id="CP048739">
    <property type="protein sequence ID" value="QIB75159.1"/>
    <property type="molecule type" value="Genomic_DNA"/>
</dbReference>
<protein>
    <recommendedName>
        <fullName evidence="1">DUF7975 domain-containing protein</fullName>
    </recommendedName>
</protein>
<dbReference type="GeneID" id="44080381"/>
<dbReference type="AlphaFoldDB" id="A0A6C0UMQ2"/>
<accession>A0A6C0UMQ2</accession>
<sequence>MTRFDADSPKERRKLFAEAVTAHRTRASPFLTVEVEHDPDVDGEDSPAPWVQFADQTFNMDVTEEELECAKSLLSEFPEFRIDQMESPEEAEGTNLRIIARSDANRLAAFVDRVFIDVYGRDEDYCAWVAAV</sequence>
<name>A0A6C0UMQ2_9EURY</name>
<proteinExistence type="predicted"/>
<evidence type="ECO:0000313" key="2">
    <source>
        <dbReference type="EMBL" id="QIB75159.1"/>
    </source>
</evidence>
<evidence type="ECO:0000313" key="3">
    <source>
        <dbReference type="Proteomes" id="UP000465846"/>
    </source>
</evidence>
<dbReference type="InterPro" id="IPR058281">
    <property type="entry name" value="DUF7975"/>
</dbReference>
<evidence type="ECO:0000259" key="1">
    <source>
        <dbReference type="Pfam" id="PF25930"/>
    </source>
</evidence>
<dbReference type="Pfam" id="PF25930">
    <property type="entry name" value="DUF7975"/>
    <property type="match status" value="1"/>
</dbReference>
<feature type="domain" description="DUF7975" evidence="1">
    <location>
        <begin position="1"/>
        <end position="132"/>
    </location>
</feature>